<dbReference type="EMBL" id="CP054140">
    <property type="protein sequence ID" value="QQG67059.1"/>
    <property type="molecule type" value="Genomic_DNA"/>
</dbReference>
<dbReference type="SUPFAM" id="SSF102114">
    <property type="entry name" value="Radical SAM enzymes"/>
    <property type="match status" value="1"/>
</dbReference>
<keyword evidence="1" id="KW-0456">Lyase</keyword>
<dbReference type="AlphaFoldDB" id="A0A7T5VFW3"/>
<dbReference type="GO" id="GO:0042601">
    <property type="term" value="C:endospore-forming forespore"/>
    <property type="evidence" value="ECO:0007669"/>
    <property type="project" value="TreeGrafter"/>
</dbReference>
<proteinExistence type="predicted"/>
<dbReference type="Proteomes" id="UP000596092">
    <property type="component" value="Chromosome"/>
</dbReference>
<reference evidence="1 2" key="1">
    <citation type="submission" date="2020-05" db="EMBL/GenBank/DDBJ databases">
        <title>Complete genome of Desulfobulbus oligotrophicus.</title>
        <authorList>
            <person name="Podar M."/>
        </authorList>
    </citation>
    <scope>NUCLEOTIDE SEQUENCE [LARGE SCALE GENOMIC DNA]</scope>
    <source>
        <strain evidence="1 2">Prop6</strain>
    </source>
</reference>
<dbReference type="GO" id="GO:1904047">
    <property type="term" value="F:S-adenosyl-L-methionine binding"/>
    <property type="evidence" value="ECO:0007669"/>
    <property type="project" value="TreeGrafter"/>
</dbReference>
<dbReference type="Gene3D" id="3.80.30.30">
    <property type="match status" value="1"/>
</dbReference>
<dbReference type="Pfam" id="PF20903">
    <property type="entry name" value="SPL"/>
    <property type="match status" value="1"/>
</dbReference>
<sequence>MSSYGDPGRFVTQLHIARDCLDHPYTQEIIDRSRLPVSVVEENGRPVIDGRYPHNLSAGKRHLFLCRHRGAFFKPCPGTREYRCCGYQVLNIGMNCPMDCVYCILQAYLNNPWLSFFVNVEDLFAELDQSLHAEPHRFFRIGTGEFTDSLALDTLTHLSPRLVEYMAGQSNAVLELKTKSVNIANLQGLYHQGRTIVAWSLNSPPIMMREEVRTATLNERLQAAAQCSRWGYALAFHFDPIIFHDGWQEGYAHTIDKLFATVPADAIAWISLGALRYLPSLKQIAAERFPVSRFFYQEFIDGLDGKRRYIRPQRVIMYQYIFERLQRYVHPDTCIYFCMENDTVWQEVFGYTAEERGGLPLMLDRAVCHHRP</sequence>
<dbReference type="InterPro" id="IPR049539">
    <property type="entry name" value="SPL"/>
</dbReference>
<accession>A0A7T5VFW3</accession>
<gene>
    <name evidence="1" type="ORF">HP555_13375</name>
</gene>
<dbReference type="PANTHER" id="PTHR37822:SF2">
    <property type="entry name" value="SPORE PHOTOPRODUCT LYASE"/>
    <property type="match status" value="1"/>
</dbReference>
<evidence type="ECO:0000313" key="1">
    <source>
        <dbReference type="EMBL" id="QQG67059.1"/>
    </source>
</evidence>
<keyword evidence="2" id="KW-1185">Reference proteome</keyword>
<dbReference type="Gene3D" id="3.40.50.12110">
    <property type="match status" value="1"/>
</dbReference>
<dbReference type="InterPro" id="IPR058240">
    <property type="entry name" value="rSAM_sf"/>
</dbReference>
<dbReference type="GO" id="GO:0051539">
    <property type="term" value="F:4 iron, 4 sulfur cluster binding"/>
    <property type="evidence" value="ECO:0007669"/>
    <property type="project" value="TreeGrafter"/>
</dbReference>
<dbReference type="PANTHER" id="PTHR37822">
    <property type="entry name" value="SPORE PHOTOPRODUCT LYASE-RELATED"/>
    <property type="match status" value="1"/>
</dbReference>
<organism evidence="1 2">
    <name type="scientific">Desulfobulbus oligotrophicus</name>
    <dbReference type="NCBI Taxonomy" id="1909699"/>
    <lineage>
        <taxon>Bacteria</taxon>
        <taxon>Pseudomonadati</taxon>
        <taxon>Thermodesulfobacteriota</taxon>
        <taxon>Desulfobulbia</taxon>
        <taxon>Desulfobulbales</taxon>
        <taxon>Desulfobulbaceae</taxon>
        <taxon>Desulfobulbus</taxon>
    </lineage>
</organism>
<dbReference type="GO" id="GO:0003913">
    <property type="term" value="F:DNA photolyase activity"/>
    <property type="evidence" value="ECO:0007669"/>
    <property type="project" value="TreeGrafter"/>
</dbReference>
<dbReference type="KEGG" id="dog:HP555_13375"/>
<name>A0A7T5VFW3_9BACT</name>
<evidence type="ECO:0000313" key="2">
    <source>
        <dbReference type="Proteomes" id="UP000596092"/>
    </source>
</evidence>
<protein>
    <submittedName>
        <fullName evidence="1">DNA photolyase</fullName>
    </submittedName>
</protein>